<dbReference type="InterPro" id="IPR011053">
    <property type="entry name" value="Single_hybrid_motif"/>
</dbReference>
<evidence type="ECO:0000256" key="1">
    <source>
        <dbReference type="ARBA" id="ARBA00003761"/>
    </source>
</evidence>
<keyword evidence="2" id="KW-0092">Biotin</keyword>
<evidence type="ECO:0000313" key="4">
    <source>
        <dbReference type="EMBL" id="MBT8769242.1"/>
    </source>
</evidence>
<accession>A0ABS5XNF9</accession>
<dbReference type="Gene3D" id="2.40.50.100">
    <property type="match status" value="1"/>
</dbReference>
<comment type="function">
    <text evidence="1 2">This protein is a component of the acetyl coenzyme A carboxylase complex; first, biotin carboxylase catalyzes the carboxylation of the carrier protein and then the transcarboxylase transfers the carboxyl group to form malonyl-CoA.</text>
</comment>
<evidence type="ECO:0000256" key="2">
    <source>
        <dbReference type="RuleBase" id="RU364072"/>
    </source>
</evidence>
<keyword evidence="2" id="KW-0444">Lipid biosynthesis</keyword>
<keyword evidence="5" id="KW-1185">Reference proteome</keyword>
<keyword evidence="2" id="KW-0276">Fatty acid metabolism</keyword>
<dbReference type="InterPro" id="IPR000089">
    <property type="entry name" value="Biotin_lipoyl"/>
</dbReference>
<feature type="domain" description="Lipoyl-binding" evidence="3">
    <location>
        <begin position="1"/>
        <end position="79"/>
    </location>
</feature>
<dbReference type="CDD" id="cd06850">
    <property type="entry name" value="biotinyl_domain"/>
    <property type="match status" value="1"/>
</dbReference>
<dbReference type="EMBL" id="JAGTIS010000023">
    <property type="protein sequence ID" value="MBT8769242.1"/>
    <property type="molecule type" value="Genomic_DNA"/>
</dbReference>
<name>A0ABS5XNF9_9GAMM</name>
<protein>
    <recommendedName>
        <fullName evidence="2">Biotin carboxyl carrier protein of acetyl-CoA carboxylase</fullName>
    </recommendedName>
</protein>
<comment type="pathway">
    <text evidence="2">Lipid metabolism; fatty acid biosynthesis.</text>
</comment>
<keyword evidence="2" id="KW-0275">Fatty acid biosynthesis</keyword>
<dbReference type="NCBIfam" id="NF005457">
    <property type="entry name" value="PRK07051.1"/>
    <property type="match status" value="1"/>
</dbReference>
<gene>
    <name evidence="4" type="ORF">J7302_24345</name>
</gene>
<sequence length="82" mass="8773">MAEYHVLSPLPGTFYRKPSPDADNYANAGDRVQAGAVIGLVEVMKQFSELTSDQGGRVLAFHAEDGDPVEPGQLLAVIETDV</sequence>
<dbReference type="PRINTS" id="PR01071">
    <property type="entry name" value="ACOABIOTINCC"/>
</dbReference>
<organism evidence="4 5">
    <name type="scientific">Metapseudomonas boanensis</name>
    <dbReference type="NCBI Taxonomy" id="2822138"/>
    <lineage>
        <taxon>Bacteria</taxon>
        <taxon>Pseudomonadati</taxon>
        <taxon>Pseudomonadota</taxon>
        <taxon>Gammaproteobacteria</taxon>
        <taxon>Pseudomonadales</taxon>
        <taxon>Pseudomonadaceae</taxon>
        <taxon>Metapseudomonas</taxon>
    </lineage>
</organism>
<dbReference type="RefSeq" id="WP_215380870.1">
    <property type="nucleotide sequence ID" value="NZ_CP113889.1"/>
</dbReference>
<reference evidence="4 5" key="1">
    <citation type="submission" date="2021-04" db="EMBL/GenBank/DDBJ databases">
        <title>Pseudomonas boanensis sp. nov., a bacterium isolated from river water used for household purposes in Boane District, Mozambique.</title>
        <authorList>
            <person name="Nicklasson M."/>
            <person name="Martin-Rodriguez A.J."/>
            <person name="Thorell K."/>
            <person name="Neves L."/>
            <person name="Mussagy A."/>
            <person name="Rydberg H.A."/>
            <person name="Hernroth B."/>
            <person name="Svensson-Stadler L."/>
            <person name="Sjoling A."/>
        </authorList>
    </citation>
    <scope>NUCLEOTIDE SEQUENCE [LARGE SCALE GENOMIC DNA]</scope>
    <source>
        <strain evidence="4 5">DB1</strain>
    </source>
</reference>
<dbReference type="Pfam" id="PF00364">
    <property type="entry name" value="Biotin_lipoyl"/>
    <property type="match status" value="1"/>
</dbReference>
<evidence type="ECO:0000313" key="5">
    <source>
        <dbReference type="Proteomes" id="UP001519667"/>
    </source>
</evidence>
<dbReference type="InterPro" id="IPR001249">
    <property type="entry name" value="AcCoA_biotinCC"/>
</dbReference>
<keyword evidence="2" id="KW-0443">Lipid metabolism</keyword>
<dbReference type="SUPFAM" id="SSF51230">
    <property type="entry name" value="Single hybrid motif"/>
    <property type="match status" value="1"/>
</dbReference>
<comment type="caution">
    <text evidence="4">The sequence shown here is derived from an EMBL/GenBank/DDBJ whole genome shotgun (WGS) entry which is preliminary data.</text>
</comment>
<proteinExistence type="predicted"/>
<evidence type="ECO:0000259" key="3">
    <source>
        <dbReference type="PROSITE" id="PS50968"/>
    </source>
</evidence>
<dbReference type="PROSITE" id="PS50968">
    <property type="entry name" value="BIOTINYL_LIPOYL"/>
    <property type="match status" value="1"/>
</dbReference>
<dbReference type="Proteomes" id="UP001519667">
    <property type="component" value="Unassembled WGS sequence"/>
</dbReference>